<dbReference type="AlphaFoldDB" id="A0A328BEE3"/>
<evidence type="ECO:0000259" key="5">
    <source>
        <dbReference type="PROSITE" id="PS50977"/>
    </source>
</evidence>
<sequence>MKRARSVTLSSGEAWLLRKGEATRARIVDEAARLAAQRGLTAVSLADVAEAVGLSKSGLFKHFDSKEAMQVAVVENVMERFTAHTWTPAADLPTARERLEKVFECWLDWEDMVWSESGCPIIAFSVELDDQPGPVRDLLQHSLKRWRRTLVNQFVDLREPPLTETEAQAAYFQMKSFAMGYMDARRMMGDTDARRSATSAFVSLLERTAKAAA</sequence>
<gene>
    <name evidence="6" type="ORF">DJ019_11005</name>
</gene>
<dbReference type="Proteomes" id="UP000249524">
    <property type="component" value="Unassembled WGS sequence"/>
</dbReference>
<evidence type="ECO:0000313" key="7">
    <source>
        <dbReference type="Proteomes" id="UP000249524"/>
    </source>
</evidence>
<dbReference type="EMBL" id="QFYS01000004">
    <property type="protein sequence ID" value="RAK65483.1"/>
    <property type="molecule type" value="Genomic_DNA"/>
</dbReference>
<dbReference type="GO" id="GO:0003677">
    <property type="term" value="F:DNA binding"/>
    <property type="evidence" value="ECO:0007669"/>
    <property type="project" value="UniProtKB-UniRule"/>
</dbReference>
<accession>A0A328BEE3</accession>
<dbReference type="Pfam" id="PF16925">
    <property type="entry name" value="TetR_C_13"/>
    <property type="match status" value="1"/>
</dbReference>
<feature type="domain" description="HTH tetR-type" evidence="5">
    <location>
        <begin position="21"/>
        <end position="81"/>
    </location>
</feature>
<keyword evidence="1" id="KW-0805">Transcription regulation</keyword>
<dbReference type="SUPFAM" id="SSF48498">
    <property type="entry name" value="Tetracyclin repressor-like, C-terminal domain"/>
    <property type="match status" value="1"/>
</dbReference>
<evidence type="ECO:0000256" key="4">
    <source>
        <dbReference type="PROSITE-ProRule" id="PRU00335"/>
    </source>
</evidence>
<dbReference type="Gene3D" id="1.10.10.60">
    <property type="entry name" value="Homeodomain-like"/>
    <property type="match status" value="1"/>
</dbReference>
<feature type="DNA-binding region" description="H-T-H motif" evidence="4">
    <location>
        <begin position="44"/>
        <end position="63"/>
    </location>
</feature>
<dbReference type="InterPro" id="IPR001647">
    <property type="entry name" value="HTH_TetR"/>
</dbReference>
<name>A0A328BEE3_9CAUL</name>
<organism evidence="6 7">
    <name type="scientific">Phenylobacterium kunshanense</name>
    <dbReference type="NCBI Taxonomy" id="1445034"/>
    <lineage>
        <taxon>Bacteria</taxon>
        <taxon>Pseudomonadati</taxon>
        <taxon>Pseudomonadota</taxon>
        <taxon>Alphaproteobacteria</taxon>
        <taxon>Caulobacterales</taxon>
        <taxon>Caulobacteraceae</taxon>
        <taxon>Phenylobacterium</taxon>
    </lineage>
</organism>
<dbReference type="InterPro" id="IPR036271">
    <property type="entry name" value="Tet_transcr_reg_TetR-rel_C_sf"/>
</dbReference>
<dbReference type="InterPro" id="IPR009057">
    <property type="entry name" value="Homeodomain-like_sf"/>
</dbReference>
<keyword evidence="7" id="KW-1185">Reference proteome</keyword>
<protein>
    <recommendedName>
        <fullName evidence="5">HTH tetR-type domain-containing protein</fullName>
    </recommendedName>
</protein>
<keyword evidence="3" id="KW-0804">Transcription</keyword>
<keyword evidence="2 4" id="KW-0238">DNA-binding</keyword>
<dbReference type="PRINTS" id="PR00455">
    <property type="entry name" value="HTHTETR"/>
</dbReference>
<dbReference type="OrthoDB" id="9811084at2"/>
<evidence type="ECO:0000313" key="6">
    <source>
        <dbReference type="EMBL" id="RAK65483.1"/>
    </source>
</evidence>
<dbReference type="PANTHER" id="PTHR47506:SF6">
    <property type="entry name" value="HTH-TYPE TRANSCRIPTIONAL REPRESSOR NEMR"/>
    <property type="match status" value="1"/>
</dbReference>
<dbReference type="Gene3D" id="1.10.357.10">
    <property type="entry name" value="Tetracycline Repressor, domain 2"/>
    <property type="match status" value="1"/>
</dbReference>
<dbReference type="Pfam" id="PF00440">
    <property type="entry name" value="TetR_N"/>
    <property type="match status" value="1"/>
</dbReference>
<dbReference type="InterPro" id="IPR011075">
    <property type="entry name" value="TetR_C"/>
</dbReference>
<evidence type="ECO:0000256" key="1">
    <source>
        <dbReference type="ARBA" id="ARBA00023015"/>
    </source>
</evidence>
<comment type="caution">
    <text evidence="6">The sequence shown here is derived from an EMBL/GenBank/DDBJ whole genome shotgun (WGS) entry which is preliminary data.</text>
</comment>
<dbReference type="SUPFAM" id="SSF46689">
    <property type="entry name" value="Homeodomain-like"/>
    <property type="match status" value="1"/>
</dbReference>
<evidence type="ECO:0000256" key="3">
    <source>
        <dbReference type="ARBA" id="ARBA00023163"/>
    </source>
</evidence>
<proteinExistence type="predicted"/>
<evidence type="ECO:0000256" key="2">
    <source>
        <dbReference type="ARBA" id="ARBA00023125"/>
    </source>
</evidence>
<reference evidence="6 7" key="1">
    <citation type="submission" date="2018-05" db="EMBL/GenBank/DDBJ databases">
        <authorList>
            <person name="Lanie J.A."/>
            <person name="Ng W.-L."/>
            <person name="Kazmierczak K.M."/>
            <person name="Andrzejewski T.M."/>
            <person name="Davidsen T.M."/>
            <person name="Wayne K.J."/>
            <person name="Tettelin H."/>
            <person name="Glass J.I."/>
            <person name="Rusch D."/>
            <person name="Podicherti R."/>
            <person name="Tsui H.-C.T."/>
            <person name="Winkler M.E."/>
        </authorList>
    </citation>
    <scope>NUCLEOTIDE SEQUENCE [LARGE SCALE GENOMIC DNA]</scope>
    <source>
        <strain evidence="6 7">BUT-10</strain>
    </source>
</reference>
<dbReference type="PROSITE" id="PS50977">
    <property type="entry name" value="HTH_TETR_2"/>
    <property type="match status" value="1"/>
</dbReference>
<dbReference type="PANTHER" id="PTHR47506">
    <property type="entry name" value="TRANSCRIPTIONAL REGULATORY PROTEIN"/>
    <property type="match status" value="1"/>
</dbReference>